<dbReference type="Gene3D" id="3.90.70.10">
    <property type="entry name" value="Cysteine proteinases"/>
    <property type="match status" value="1"/>
</dbReference>
<dbReference type="PANTHER" id="PTHR10183">
    <property type="entry name" value="CALPAIN"/>
    <property type="match status" value="1"/>
</dbReference>
<comment type="caution">
    <text evidence="8">The sequence shown here is derived from an EMBL/GenBank/DDBJ whole genome shotgun (WGS) entry which is preliminary data.</text>
</comment>
<dbReference type="CDD" id="cd00044">
    <property type="entry name" value="CysPc"/>
    <property type="match status" value="1"/>
</dbReference>
<gene>
    <name evidence="8" type="ORF">WKI299_LOCUS24561</name>
</gene>
<reference evidence="8" key="1">
    <citation type="submission" date="2021-02" db="EMBL/GenBank/DDBJ databases">
        <authorList>
            <person name="Nowell W R."/>
        </authorList>
    </citation>
    <scope>NUCLEOTIDE SEQUENCE</scope>
</reference>
<feature type="active site" evidence="5 6">
    <location>
        <position position="323"/>
    </location>
</feature>
<evidence type="ECO:0000259" key="7">
    <source>
        <dbReference type="PROSITE" id="PS50203"/>
    </source>
</evidence>
<dbReference type="PROSITE" id="PS50203">
    <property type="entry name" value="CALPAIN_CAT"/>
    <property type="match status" value="1"/>
</dbReference>
<dbReference type="PRINTS" id="PR00704">
    <property type="entry name" value="CALPAIN"/>
</dbReference>
<dbReference type="GO" id="GO:0005737">
    <property type="term" value="C:cytoplasm"/>
    <property type="evidence" value="ECO:0007669"/>
    <property type="project" value="TreeGrafter"/>
</dbReference>
<dbReference type="AlphaFoldDB" id="A0A816V355"/>
<name>A0A816V355_9BILA</name>
<dbReference type="EMBL" id="CAJNRF010010560">
    <property type="protein sequence ID" value="CAF2121881.1"/>
    <property type="molecule type" value="Genomic_DNA"/>
</dbReference>
<evidence type="ECO:0000256" key="6">
    <source>
        <dbReference type="PROSITE-ProRule" id="PRU00239"/>
    </source>
</evidence>
<organism evidence="8 9">
    <name type="scientific">Rotaria magnacalcarata</name>
    <dbReference type="NCBI Taxonomy" id="392030"/>
    <lineage>
        <taxon>Eukaryota</taxon>
        <taxon>Metazoa</taxon>
        <taxon>Spiralia</taxon>
        <taxon>Gnathifera</taxon>
        <taxon>Rotifera</taxon>
        <taxon>Eurotatoria</taxon>
        <taxon>Bdelloidea</taxon>
        <taxon>Philodinida</taxon>
        <taxon>Philodinidae</taxon>
        <taxon>Rotaria</taxon>
    </lineage>
</organism>
<protein>
    <recommendedName>
        <fullName evidence="7">Calpain catalytic domain-containing protein</fullName>
    </recommendedName>
</protein>
<dbReference type="SMART" id="SM00230">
    <property type="entry name" value="CysPc"/>
    <property type="match status" value="1"/>
</dbReference>
<feature type="domain" description="Calpain catalytic" evidence="7">
    <location>
        <begin position="73"/>
        <end position="376"/>
    </location>
</feature>
<proteinExistence type="inferred from homology"/>
<evidence type="ECO:0000256" key="2">
    <source>
        <dbReference type="ARBA" id="ARBA00022670"/>
    </source>
</evidence>
<dbReference type="GO" id="GO:0006508">
    <property type="term" value="P:proteolysis"/>
    <property type="evidence" value="ECO:0007669"/>
    <property type="project" value="UniProtKB-KW"/>
</dbReference>
<evidence type="ECO:0000313" key="8">
    <source>
        <dbReference type="EMBL" id="CAF2121881.1"/>
    </source>
</evidence>
<keyword evidence="3 6" id="KW-0378">Hydrolase</keyword>
<evidence type="ECO:0000313" key="9">
    <source>
        <dbReference type="Proteomes" id="UP000663856"/>
    </source>
</evidence>
<dbReference type="InterPro" id="IPR038765">
    <property type="entry name" value="Papain-like_cys_pep_sf"/>
</dbReference>
<dbReference type="PROSITE" id="PS00139">
    <property type="entry name" value="THIOL_PROTEASE_CYS"/>
    <property type="match status" value="1"/>
</dbReference>
<dbReference type="GO" id="GO:0004198">
    <property type="term" value="F:calcium-dependent cysteine-type endopeptidase activity"/>
    <property type="evidence" value="ECO:0007669"/>
    <property type="project" value="InterPro"/>
</dbReference>
<accession>A0A816V355</accession>
<dbReference type="Proteomes" id="UP000663856">
    <property type="component" value="Unassembled WGS sequence"/>
</dbReference>
<keyword evidence="2 6" id="KW-0645">Protease</keyword>
<dbReference type="InterPro" id="IPR001300">
    <property type="entry name" value="Peptidase_C2_calpain_cat"/>
</dbReference>
<dbReference type="SUPFAM" id="SSF54001">
    <property type="entry name" value="Cysteine proteinases"/>
    <property type="match status" value="1"/>
</dbReference>
<dbReference type="PANTHER" id="PTHR10183:SF382">
    <property type="entry name" value="CALPAIN-15"/>
    <property type="match status" value="1"/>
</dbReference>
<evidence type="ECO:0000256" key="4">
    <source>
        <dbReference type="ARBA" id="ARBA00022807"/>
    </source>
</evidence>
<comment type="similarity">
    <text evidence="1">Belongs to the peptidase C2 family.</text>
</comment>
<evidence type="ECO:0000256" key="1">
    <source>
        <dbReference type="ARBA" id="ARBA00007623"/>
    </source>
</evidence>
<evidence type="ECO:0000256" key="3">
    <source>
        <dbReference type="ARBA" id="ARBA00022801"/>
    </source>
</evidence>
<evidence type="ECO:0000256" key="5">
    <source>
        <dbReference type="PIRSR" id="PIRSR622684-1"/>
    </source>
</evidence>
<dbReference type="InterPro" id="IPR000169">
    <property type="entry name" value="Pept_cys_AS"/>
</dbReference>
<feature type="active site" evidence="5 6">
    <location>
        <position position="143"/>
    </location>
</feature>
<feature type="active site" evidence="5 6">
    <location>
        <position position="303"/>
    </location>
</feature>
<dbReference type="InterPro" id="IPR022684">
    <property type="entry name" value="Calpain_cysteine_protease"/>
</dbReference>
<keyword evidence="4 6" id="KW-0788">Thiol protease</keyword>
<sequence length="636" mass="72135">MEHWTNIQNKITANIHQSNLPKFSISLDLTPRPNSSALNVDRSLISMDNLYSSNKHIGQSFSGFDNISITDRKYSDPEFLPIPESITQDNERTSLDDLQYGTYVTRWLRPEQIRWSKEAQQYSLSVFNQPHSKDINQGRLGDCWFVSALSLIAEIPQILYKVMITKQYNPVGLYKIRLCNRGIWQVVTIDDMLPVTETNSLVFTRSQKKQLFASLIEKALAKLHGSYKALESGRCVEGLQTLTGKPCEVFLLHLTDPKKKPNLNHIWTKIIQSKAKGYLMTCLASNNQLNGELFHRMGLELDHAYSIIDARQVGSQRLVRLRNPWGKKELNTSLSDKWPRILNEKFVTSSNNDGVFWMSLEEISSLFSEVTICKISGNEHEVRKTGQFSDFSSKITSAYSLHCPNGGEIDIELFNATDAKYNNRLTNFDIDLFLIVLSSNGSCQAYKHSLDYYTTLSTTVPPGRYIILAGSMSAINYSICSKYTLVVHGDQPFVVNEQPSSYELVCNAFHAVALRANNRKDFEDGVSILTFNDNGGFGFICENKSNRTIRFTTDFQGSINVVSSRKTFHMVDVIPAKTKQLFAFFTRKMLSEDVNIVYQVEYQLLNKLQDVNHIGARNNPPIPSAALGLHRLKSVH</sequence>
<dbReference type="Pfam" id="PF00648">
    <property type="entry name" value="Peptidase_C2"/>
    <property type="match status" value="1"/>
</dbReference>